<reference evidence="2 3" key="1">
    <citation type="submission" date="2021-01" db="EMBL/GenBank/DDBJ databases">
        <title>Adiantum capillus-veneris genome.</title>
        <authorList>
            <person name="Fang Y."/>
            <person name="Liao Q."/>
        </authorList>
    </citation>
    <scope>NUCLEOTIDE SEQUENCE [LARGE SCALE GENOMIC DNA]</scope>
    <source>
        <strain evidence="2">H3</strain>
        <tissue evidence="2">Leaf</tissue>
    </source>
</reference>
<proteinExistence type="predicted"/>
<sequence>MVVSATEKNQNLDEFVHGGKPRHIRIFDIEDDNEIPRLEQDHENDDEIIRREEEDEVDVKEWAAEIVCRCVYGSSSGK</sequence>
<evidence type="ECO:0000313" key="2">
    <source>
        <dbReference type="EMBL" id="KAI5079773.1"/>
    </source>
</evidence>
<name>A0A9D4V5W8_ADICA</name>
<comment type="caution">
    <text evidence="2">The sequence shown here is derived from an EMBL/GenBank/DDBJ whole genome shotgun (WGS) entry which is preliminary data.</text>
</comment>
<accession>A0A9D4V5W8</accession>
<feature type="compositionally biased region" description="Basic and acidic residues" evidence="1">
    <location>
        <begin position="35"/>
        <end position="52"/>
    </location>
</feature>
<keyword evidence="3" id="KW-1185">Reference proteome</keyword>
<evidence type="ECO:0000313" key="3">
    <source>
        <dbReference type="Proteomes" id="UP000886520"/>
    </source>
</evidence>
<organism evidence="2 3">
    <name type="scientific">Adiantum capillus-veneris</name>
    <name type="common">Maidenhair fern</name>
    <dbReference type="NCBI Taxonomy" id="13818"/>
    <lineage>
        <taxon>Eukaryota</taxon>
        <taxon>Viridiplantae</taxon>
        <taxon>Streptophyta</taxon>
        <taxon>Embryophyta</taxon>
        <taxon>Tracheophyta</taxon>
        <taxon>Polypodiopsida</taxon>
        <taxon>Polypodiidae</taxon>
        <taxon>Polypodiales</taxon>
        <taxon>Pteridineae</taxon>
        <taxon>Pteridaceae</taxon>
        <taxon>Vittarioideae</taxon>
        <taxon>Adiantum</taxon>
    </lineage>
</organism>
<feature type="region of interest" description="Disordered" evidence="1">
    <location>
        <begin position="35"/>
        <end position="54"/>
    </location>
</feature>
<protein>
    <submittedName>
        <fullName evidence="2">Uncharacterized protein</fullName>
    </submittedName>
</protein>
<gene>
    <name evidence="2" type="ORF">GOP47_0005252</name>
</gene>
<dbReference type="EMBL" id="JABFUD020000005">
    <property type="protein sequence ID" value="KAI5079773.1"/>
    <property type="molecule type" value="Genomic_DNA"/>
</dbReference>
<dbReference type="Proteomes" id="UP000886520">
    <property type="component" value="Chromosome 5"/>
</dbReference>
<dbReference type="AlphaFoldDB" id="A0A9D4V5W8"/>
<evidence type="ECO:0000256" key="1">
    <source>
        <dbReference type="SAM" id="MobiDB-lite"/>
    </source>
</evidence>